<gene>
    <name evidence="1" type="ORF">Q3V37_17350</name>
</gene>
<proteinExistence type="predicted"/>
<dbReference type="EMBL" id="CP130472">
    <property type="protein sequence ID" value="WLS48964.1"/>
    <property type="molecule type" value="Genomic_DNA"/>
</dbReference>
<dbReference type="Proteomes" id="UP001235874">
    <property type="component" value="Chromosome"/>
</dbReference>
<evidence type="ECO:0000313" key="1">
    <source>
        <dbReference type="EMBL" id="WLS48964.1"/>
    </source>
</evidence>
<reference evidence="1 2" key="1">
    <citation type="submission" date="2023-07" db="EMBL/GenBank/DDBJ databases">
        <title>Micromonospora profundi TRM 95458 converts glycerol to a new osmotic compound.</title>
        <authorList>
            <person name="Lu D."/>
        </authorList>
    </citation>
    <scope>NUCLEOTIDE SEQUENCE [LARGE SCALE GENOMIC DNA]</scope>
    <source>
        <strain evidence="1 2">TRM95458</strain>
    </source>
</reference>
<name>A0AAJ6I1G0_9ACTN</name>
<keyword evidence="2" id="KW-1185">Reference proteome</keyword>
<sequence length="103" mass="10798">MLPEHGGPGGGDAGVVAPGLVPVTQLLGDLGQLQGEREHRRLAMIPAPLTGRERLLQNPAGGERVVRLAVQAGKQVRRVQHLGVVLAIRRTGGLDGPREQLPG</sequence>
<dbReference type="KEGG" id="mprn:Q3V37_17350"/>
<protein>
    <submittedName>
        <fullName evidence="1">Uncharacterized protein</fullName>
    </submittedName>
</protein>
<organism evidence="1 2">
    <name type="scientific">Micromonospora profundi</name>
    <dbReference type="NCBI Taxonomy" id="1420889"/>
    <lineage>
        <taxon>Bacteria</taxon>
        <taxon>Bacillati</taxon>
        <taxon>Actinomycetota</taxon>
        <taxon>Actinomycetes</taxon>
        <taxon>Micromonosporales</taxon>
        <taxon>Micromonosporaceae</taxon>
        <taxon>Micromonospora</taxon>
    </lineage>
</organism>
<evidence type="ECO:0000313" key="2">
    <source>
        <dbReference type="Proteomes" id="UP001235874"/>
    </source>
</evidence>
<dbReference type="RefSeq" id="WP_231639907.1">
    <property type="nucleotide sequence ID" value="NZ_CP130472.1"/>
</dbReference>
<accession>A0AAJ6I1G0</accession>
<dbReference type="AlphaFoldDB" id="A0AAJ6I1G0"/>